<dbReference type="AlphaFoldDB" id="A0A7S4JIK6"/>
<keyword evidence="1" id="KW-0732">Signal</keyword>
<name>A0A7S4JIK6_9STRA</name>
<evidence type="ECO:0000313" key="2">
    <source>
        <dbReference type="EMBL" id="CAE2264731.1"/>
    </source>
</evidence>
<sequence>MTTTAGRRWRPSCRRRRVLGSVLLLALTSADIRSFRFAESLTVGSAFGKVLQGSSALSPPDANVDVYVRLSPLVGGPKFLPLHAEIMILASGDAVFGTDESGINSLREGLNGRVLHRFDFLPENPTDPATLARLLSLQSVPGLARYRTLPRGSDDQVVGEDVEADLVALGTRSIERMLEGGNNGLVFRLGSIDSVINEVPIGSDQISAVSNAVKFTELYQKDRGDLNIVSNGCHTFALGLISHLGGYPALQGNENTSRTRR</sequence>
<evidence type="ECO:0000256" key="1">
    <source>
        <dbReference type="SAM" id="SignalP"/>
    </source>
</evidence>
<feature type="signal peptide" evidence="1">
    <location>
        <begin position="1"/>
        <end position="34"/>
    </location>
</feature>
<proteinExistence type="predicted"/>
<dbReference type="EMBL" id="HBKQ01041149">
    <property type="protein sequence ID" value="CAE2264731.1"/>
    <property type="molecule type" value="Transcribed_RNA"/>
</dbReference>
<accession>A0A7S4JIK6</accession>
<organism evidence="2">
    <name type="scientific">Odontella aurita</name>
    <dbReference type="NCBI Taxonomy" id="265563"/>
    <lineage>
        <taxon>Eukaryota</taxon>
        <taxon>Sar</taxon>
        <taxon>Stramenopiles</taxon>
        <taxon>Ochrophyta</taxon>
        <taxon>Bacillariophyta</taxon>
        <taxon>Mediophyceae</taxon>
        <taxon>Biddulphiophycidae</taxon>
        <taxon>Eupodiscales</taxon>
        <taxon>Odontellaceae</taxon>
        <taxon>Odontella</taxon>
    </lineage>
</organism>
<protein>
    <recommendedName>
        <fullName evidence="3">DUF4105 domain-containing protein</fullName>
    </recommendedName>
</protein>
<evidence type="ECO:0008006" key="3">
    <source>
        <dbReference type="Google" id="ProtNLM"/>
    </source>
</evidence>
<reference evidence="2" key="1">
    <citation type="submission" date="2021-01" db="EMBL/GenBank/DDBJ databases">
        <authorList>
            <person name="Corre E."/>
            <person name="Pelletier E."/>
            <person name="Niang G."/>
            <person name="Scheremetjew M."/>
            <person name="Finn R."/>
            <person name="Kale V."/>
            <person name="Holt S."/>
            <person name="Cochrane G."/>
            <person name="Meng A."/>
            <person name="Brown T."/>
            <person name="Cohen L."/>
        </authorList>
    </citation>
    <scope>NUCLEOTIDE SEQUENCE</scope>
    <source>
        <strain evidence="2">Isolate 1302-5</strain>
    </source>
</reference>
<feature type="chain" id="PRO_5030907678" description="DUF4105 domain-containing protein" evidence="1">
    <location>
        <begin position="35"/>
        <end position="261"/>
    </location>
</feature>
<gene>
    <name evidence="2" type="ORF">OAUR00152_LOCUS28379</name>
</gene>